<feature type="signal peptide" evidence="1">
    <location>
        <begin position="1"/>
        <end position="29"/>
    </location>
</feature>
<dbReference type="Gene3D" id="3.20.20.80">
    <property type="entry name" value="Glycosidases"/>
    <property type="match status" value="1"/>
</dbReference>
<dbReference type="EMBL" id="JBHLTC010000008">
    <property type="protein sequence ID" value="MFC0623852.1"/>
    <property type="molecule type" value="Genomic_DNA"/>
</dbReference>
<accession>A0ABV6QJE5</accession>
<gene>
    <name evidence="2" type="ORF">ACFFGN_07255</name>
</gene>
<proteinExistence type="predicted"/>
<keyword evidence="3" id="KW-1185">Reference proteome</keyword>
<sequence>MDLSRRNFLALSAAAGTGITALSTSPAWATGTGSTASPPGDVVGKITVGYQGWFACAGDGAPINGWWHWSHNWGQPPSPSNNAIASWPDVREYTSTYQTAYSNLGNGQPARLFSSYDQQTVNLHFQWMQQYGCDTAALQRFNPTGGEGPTRDQMAVKVRQAAEQYGRKFYIMYDATDWANMQTEMKADWINKMRVMTESPAYARQNGKPVICIWGFGFNEPNKTWPASVCLDVVNWFKSQGLYVIGGVPTHWRRGVEDSRAGYLDVYHAFNMLSPWMVGRISDVAGADHYYNNVNQQDQADCNAHGIDYQPCVIPGDLQSGHRRHGDLMWRQFYNLTRIGVQGMYISMFDEYNEGNQIAKTAESSAWIPNGSGIRALDEDGTPCSSDYYLRLTADGGRMFKGQIGVTPNRPTSPMPGQGGGGVVFYQHVDYLGSAGQPLGRGQYTAAQLAAAGVPSLWASSVRIPPGWNVTIYAGDNFTGQSWNRTGDTPNFTTLVPNANDQLVSCRIS</sequence>
<reference evidence="2 3" key="1">
    <citation type="submission" date="2024-09" db="EMBL/GenBank/DDBJ databases">
        <authorList>
            <person name="Sun Q."/>
            <person name="Mori K."/>
        </authorList>
    </citation>
    <scope>NUCLEOTIDE SEQUENCE [LARGE SCALE GENOMIC DNA]</scope>
    <source>
        <strain evidence="2 3">CGMCC 1.15906</strain>
    </source>
</reference>
<dbReference type="InterPro" id="IPR011024">
    <property type="entry name" value="G_crystallin-like"/>
</dbReference>
<dbReference type="InterPro" id="IPR006311">
    <property type="entry name" value="TAT_signal"/>
</dbReference>
<feature type="chain" id="PRO_5046830537" evidence="1">
    <location>
        <begin position="30"/>
        <end position="509"/>
    </location>
</feature>
<keyword evidence="1" id="KW-0732">Signal</keyword>
<dbReference type="PROSITE" id="PS51318">
    <property type="entry name" value="TAT"/>
    <property type="match status" value="1"/>
</dbReference>
<dbReference type="RefSeq" id="WP_380044559.1">
    <property type="nucleotide sequence ID" value="NZ_JBHLTC010000008.1"/>
</dbReference>
<evidence type="ECO:0000313" key="3">
    <source>
        <dbReference type="Proteomes" id="UP001589890"/>
    </source>
</evidence>
<dbReference type="Gene3D" id="2.60.20.10">
    <property type="entry name" value="Crystallins"/>
    <property type="match status" value="1"/>
</dbReference>
<comment type="caution">
    <text evidence="2">The sequence shown here is derived from an EMBL/GenBank/DDBJ whole genome shotgun (WGS) entry which is preliminary data.</text>
</comment>
<dbReference type="InterPro" id="IPR019546">
    <property type="entry name" value="TAT_signal_bac_arc"/>
</dbReference>
<dbReference type="CDD" id="cd11576">
    <property type="entry name" value="GH99_GH71_like_2"/>
    <property type="match status" value="1"/>
</dbReference>
<dbReference type="SUPFAM" id="SSF49695">
    <property type="entry name" value="gamma-Crystallin-like"/>
    <property type="match status" value="1"/>
</dbReference>
<organism evidence="2 3">
    <name type="scientific">Kribbella deserti</name>
    <dbReference type="NCBI Taxonomy" id="1926257"/>
    <lineage>
        <taxon>Bacteria</taxon>
        <taxon>Bacillati</taxon>
        <taxon>Actinomycetota</taxon>
        <taxon>Actinomycetes</taxon>
        <taxon>Propionibacteriales</taxon>
        <taxon>Kribbellaceae</taxon>
        <taxon>Kribbella</taxon>
    </lineage>
</organism>
<dbReference type="Proteomes" id="UP001589890">
    <property type="component" value="Unassembled WGS sequence"/>
</dbReference>
<protein>
    <submittedName>
        <fullName evidence="2">Glycoside hydrolase family 71/99-like protein</fullName>
    </submittedName>
</protein>
<evidence type="ECO:0000256" key="1">
    <source>
        <dbReference type="SAM" id="SignalP"/>
    </source>
</evidence>
<name>A0ABV6QJE5_9ACTN</name>
<evidence type="ECO:0000313" key="2">
    <source>
        <dbReference type="EMBL" id="MFC0623852.1"/>
    </source>
</evidence>
<dbReference type="NCBIfam" id="TIGR01409">
    <property type="entry name" value="TAT_signal_seq"/>
    <property type="match status" value="1"/>
</dbReference>